<accession>A0AAW0N873</accession>
<organism evidence="1 2">
    <name type="scientific">Mugilogobius chulae</name>
    <name type="common">yellowstripe goby</name>
    <dbReference type="NCBI Taxonomy" id="88201"/>
    <lineage>
        <taxon>Eukaryota</taxon>
        <taxon>Metazoa</taxon>
        <taxon>Chordata</taxon>
        <taxon>Craniata</taxon>
        <taxon>Vertebrata</taxon>
        <taxon>Euteleostomi</taxon>
        <taxon>Actinopterygii</taxon>
        <taxon>Neopterygii</taxon>
        <taxon>Teleostei</taxon>
        <taxon>Neoteleostei</taxon>
        <taxon>Acanthomorphata</taxon>
        <taxon>Gobiaria</taxon>
        <taxon>Gobiiformes</taxon>
        <taxon>Gobioidei</taxon>
        <taxon>Gobiidae</taxon>
        <taxon>Gobionellinae</taxon>
        <taxon>Mugilogobius</taxon>
    </lineage>
</organism>
<dbReference type="PANTHER" id="PTHR32046">
    <property type="entry name" value="G DOMAIN-CONTAINING PROTEIN"/>
    <property type="match status" value="1"/>
</dbReference>
<dbReference type="PANTHER" id="PTHR32046:SF11">
    <property type="entry name" value="IMMUNE-ASSOCIATED NUCLEOTIDE-BINDING PROTEIN 10-LIKE"/>
    <property type="match status" value="1"/>
</dbReference>
<comment type="caution">
    <text evidence="1">The sequence shown here is derived from an EMBL/GenBank/DDBJ whole genome shotgun (WGS) entry which is preliminary data.</text>
</comment>
<protein>
    <recommendedName>
        <fullName evidence="3">Septin-type G domain-containing protein</fullName>
    </recommendedName>
</protein>
<dbReference type="Proteomes" id="UP001460270">
    <property type="component" value="Unassembled WGS sequence"/>
</dbReference>
<evidence type="ECO:0008006" key="3">
    <source>
        <dbReference type="Google" id="ProtNLM"/>
    </source>
</evidence>
<dbReference type="Gene3D" id="3.40.50.300">
    <property type="entry name" value="P-loop containing nucleotide triphosphate hydrolases"/>
    <property type="match status" value="1"/>
</dbReference>
<sequence length="122" mass="13653">MIDYSLTIIDTPGYGDTRGIDRDRETTEQIRTLFSSDFGSALPRLTATQQYVFDSVLSIFGNDVAENIRVLITFADGELPPVLEAITELEFHVPKMMMESHLTISSTTLHCLLKTKVLQEGL</sequence>
<dbReference type="AlphaFoldDB" id="A0AAW0N873"/>
<reference evidence="2" key="1">
    <citation type="submission" date="2024-04" db="EMBL/GenBank/DDBJ databases">
        <title>Salinicola lusitanus LLJ914,a marine bacterium isolated from the Okinawa Trough.</title>
        <authorList>
            <person name="Li J."/>
        </authorList>
    </citation>
    <scope>NUCLEOTIDE SEQUENCE [LARGE SCALE GENOMIC DNA]</scope>
</reference>
<dbReference type="InterPro" id="IPR027417">
    <property type="entry name" value="P-loop_NTPase"/>
</dbReference>
<dbReference type="EMBL" id="JBBPFD010000015">
    <property type="protein sequence ID" value="KAK7895237.1"/>
    <property type="molecule type" value="Genomic_DNA"/>
</dbReference>
<keyword evidence="2" id="KW-1185">Reference proteome</keyword>
<gene>
    <name evidence="1" type="ORF">WMY93_020562</name>
</gene>
<name>A0AAW0N873_9GOBI</name>
<evidence type="ECO:0000313" key="1">
    <source>
        <dbReference type="EMBL" id="KAK7895237.1"/>
    </source>
</evidence>
<evidence type="ECO:0000313" key="2">
    <source>
        <dbReference type="Proteomes" id="UP001460270"/>
    </source>
</evidence>
<proteinExistence type="predicted"/>